<gene>
    <name evidence="2" type="ORF">SAMN05444320_11760</name>
</gene>
<proteinExistence type="predicted"/>
<dbReference type="PROSITE" id="PS51819">
    <property type="entry name" value="VOC"/>
    <property type="match status" value="1"/>
</dbReference>
<dbReference type="CDD" id="cd06587">
    <property type="entry name" value="VOC"/>
    <property type="match status" value="1"/>
</dbReference>
<dbReference type="Pfam" id="PF18029">
    <property type="entry name" value="Glyoxalase_6"/>
    <property type="match status" value="1"/>
</dbReference>
<dbReference type="Proteomes" id="UP000184501">
    <property type="component" value="Unassembled WGS sequence"/>
</dbReference>
<evidence type="ECO:0000259" key="1">
    <source>
        <dbReference type="PROSITE" id="PS51819"/>
    </source>
</evidence>
<sequence>MNTTTARLIMVNLDCQDPRRLAAFYGELLGLPVTHSEDEYAMVSDGTTSIGFGRVPDHTPPAWPDTTGAKRYHLDLAVEDLAAAENTCRALGATVPDFQPGGDRWRVLLDPAGHPFCLCPTSQS</sequence>
<name>A0A1M5P4S7_STRHI</name>
<dbReference type="PANTHER" id="PTHR35908:SF1">
    <property type="entry name" value="CONSERVED PROTEIN"/>
    <property type="match status" value="1"/>
</dbReference>
<protein>
    <recommendedName>
        <fullName evidence="1">VOC domain-containing protein</fullName>
    </recommendedName>
</protein>
<dbReference type="OrthoDB" id="1645442at2"/>
<dbReference type="EMBL" id="FQVN01000017">
    <property type="protein sequence ID" value="SHG96419.1"/>
    <property type="molecule type" value="Genomic_DNA"/>
</dbReference>
<dbReference type="AlphaFoldDB" id="A0A1M5P4S7"/>
<accession>A0A1M5P4S7</accession>
<evidence type="ECO:0000313" key="3">
    <source>
        <dbReference type="Proteomes" id="UP000184501"/>
    </source>
</evidence>
<dbReference type="PANTHER" id="PTHR35908">
    <property type="entry name" value="HYPOTHETICAL FUSION PROTEIN"/>
    <property type="match status" value="1"/>
</dbReference>
<dbReference type="SUPFAM" id="SSF54593">
    <property type="entry name" value="Glyoxalase/Bleomycin resistance protein/Dihydroxybiphenyl dioxygenase"/>
    <property type="match status" value="1"/>
</dbReference>
<dbReference type="Gene3D" id="3.10.180.10">
    <property type="entry name" value="2,3-Dihydroxybiphenyl 1,2-Dioxygenase, domain 1"/>
    <property type="match status" value="1"/>
</dbReference>
<evidence type="ECO:0000313" key="2">
    <source>
        <dbReference type="EMBL" id="SHG96419.1"/>
    </source>
</evidence>
<dbReference type="RefSeq" id="WP_073489807.1">
    <property type="nucleotide sequence ID" value="NZ_FQVN01000017.1"/>
</dbReference>
<dbReference type="STRING" id="2017.SAMN05444320_11760"/>
<keyword evidence="3" id="KW-1185">Reference proteome</keyword>
<reference evidence="2 3" key="1">
    <citation type="submission" date="2016-11" db="EMBL/GenBank/DDBJ databases">
        <authorList>
            <person name="Jaros S."/>
            <person name="Januszkiewicz K."/>
            <person name="Wedrychowicz H."/>
        </authorList>
    </citation>
    <scope>NUCLEOTIDE SEQUENCE [LARGE SCALE GENOMIC DNA]</scope>
    <source>
        <strain evidence="2 3">DSM 44523</strain>
    </source>
</reference>
<dbReference type="InterPro" id="IPR037523">
    <property type="entry name" value="VOC_core"/>
</dbReference>
<organism evidence="2 3">
    <name type="scientific">Streptoalloteichus hindustanus</name>
    <dbReference type="NCBI Taxonomy" id="2017"/>
    <lineage>
        <taxon>Bacteria</taxon>
        <taxon>Bacillati</taxon>
        <taxon>Actinomycetota</taxon>
        <taxon>Actinomycetes</taxon>
        <taxon>Pseudonocardiales</taxon>
        <taxon>Pseudonocardiaceae</taxon>
        <taxon>Streptoalloteichus</taxon>
    </lineage>
</organism>
<feature type="domain" description="VOC" evidence="1">
    <location>
        <begin position="7"/>
        <end position="121"/>
    </location>
</feature>
<dbReference type="InterPro" id="IPR029068">
    <property type="entry name" value="Glyas_Bleomycin-R_OHBP_Dase"/>
</dbReference>
<dbReference type="InterPro" id="IPR041581">
    <property type="entry name" value="Glyoxalase_6"/>
</dbReference>